<accession>A0A3B0TNB0</accession>
<keyword evidence="1" id="KW-0812">Transmembrane</keyword>
<reference evidence="2" key="1">
    <citation type="submission" date="2018-06" db="EMBL/GenBank/DDBJ databases">
        <authorList>
            <person name="Zhirakovskaya E."/>
        </authorList>
    </citation>
    <scope>NUCLEOTIDE SEQUENCE</scope>
</reference>
<organism evidence="2">
    <name type="scientific">hydrothermal vent metagenome</name>
    <dbReference type="NCBI Taxonomy" id="652676"/>
    <lineage>
        <taxon>unclassified sequences</taxon>
        <taxon>metagenomes</taxon>
        <taxon>ecological metagenomes</taxon>
    </lineage>
</organism>
<keyword evidence="1" id="KW-1133">Transmembrane helix</keyword>
<proteinExistence type="predicted"/>
<name>A0A3B0TNB0_9ZZZZ</name>
<dbReference type="AlphaFoldDB" id="A0A3B0TNB0"/>
<protein>
    <submittedName>
        <fullName evidence="2">Uncharacterized protein</fullName>
    </submittedName>
</protein>
<sequence length="83" mass="9105">MITVANNLVALAKKYGVSGPISRSSNSPAKPEASSPVEEFFAHMASSYICLLFEAFSMIFSNFGFVELIVLLLSDEIHLMRFA</sequence>
<gene>
    <name evidence="2" type="ORF">MNBD_ALPHA11-1117</name>
</gene>
<evidence type="ECO:0000256" key="1">
    <source>
        <dbReference type="SAM" id="Phobius"/>
    </source>
</evidence>
<dbReference type="EMBL" id="UOEQ01000054">
    <property type="protein sequence ID" value="VAW14827.1"/>
    <property type="molecule type" value="Genomic_DNA"/>
</dbReference>
<keyword evidence="1" id="KW-0472">Membrane</keyword>
<evidence type="ECO:0000313" key="2">
    <source>
        <dbReference type="EMBL" id="VAW14827.1"/>
    </source>
</evidence>
<feature type="transmembrane region" description="Helical" evidence="1">
    <location>
        <begin position="45"/>
        <end position="73"/>
    </location>
</feature>